<sequence length="279" mass="30521">MREWGPSGTRSFLFYLAGFHLNDTPHQDRTLEAPLDEPRLVEESGMAARVAHVAERVLKSMNFRLVRVKIMAGGQGMIVQIMAERCDGTLTIDDCEEIHDNLSPVLDVEDMISQAYRLEISSAGIDRPLVRVSDFRRSLGMEARVELARPHESGRKRFRGLIQDIEGEGKNAILTICRADAGPDEDKTPRLRLGDLDEAKVILTEALIRESLRAAKAAVKGGAEEGEDSSPEAPEPAERGPGRFGSKGSKAKPLMPAGVRAQFKKGGGAPRRPKSSAKD</sequence>
<feature type="domain" description="Ribosome maturation factor RimP N-terminal" evidence="5">
    <location>
        <begin position="54"/>
        <end position="126"/>
    </location>
</feature>
<dbReference type="Pfam" id="PF02576">
    <property type="entry name" value="RimP_N"/>
    <property type="match status" value="1"/>
</dbReference>
<dbReference type="HAMAP" id="MF_01077">
    <property type="entry name" value="RimP"/>
    <property type="match status" value="1"/>
</dbReference>
<dbReference type="EMBL" id="NHSJ01000129">
    <property type="protein sequence ID" value="PPQ26895.1"/>
    <property type="molecule type" value="Genomic_DNA"/>
</dbReference>
<comment type="function">
    <text evidence="3">Required for maturation of 30S ribosomal subunits.</text>
</comment>
<protein>
    <recommendedName>
        <fullName evidence="3">Ribosome maturation factor RimP</fullName>
    </recommendedName>
</protein>
<evidence type="ECO:0000256" key="1">
    <source>
        <dbReference type="ARBA" id="ARBA00022490"/>
    </source>
</evidence>
<comment type="caution">
    <text evidence="7">The sequence shown here is derived from an EMBL/GenBank/DDBJ whole genome shotgun (WGS) entry which is preliminary data.</text>
</comment>
<organism evidence="7 8">
    <name type="scientific">Rhodoblastus sphagnicola</name>
    <dbReference type="NCBI Taxonomy" id="333368"/>
    <lineage>
        <taxon>Bacteria</taxon>
        <taxon>Pseudomonadati</taxon>
        <taxon>Pseudomonadota</taxon>
        <taxon>Alphaproteobacteria</taxon>
        <taxon>Hyphomicrobiales</taxon>
        <taxon>Rhodoblastaceae</taxon>
        <taxon>Rhodoblastus</taxon>
    </lineage>
</organism>
<dbReference type="InterPro" id="IPR028989">
    <property type="entry name" value="RimP_N"/>
</dbReference>
<dbReference type="GO" id="GO:0000028">
    <property type="term" value="P:ribosomal small subunit assembly"/>
    <property type="evidence" value="ECO:0007669"/>
    <property type="project" value="TreeGrafter"/>
</dbReference>
<dbReference type="SUPFAM" id="SSF74942">
    <property type="entry name" value="YhbC-like, C-terminal domain"/>
    <property type="match status" value="1"/>
</dbReference>
<dbReference type="InterPro" id="IPR003728">
    <property type="entry name" value="Ribosome_maturation_RimP"/>
</dbReference>
<evidence type="ECO:0000313" key="8">
    <source>
        <dbReference type="Proteomes" id="UP000239089"/>
    </source>
</evidence>
<dbReference type="PANTHER" id="PTHR33867:SF1">
    <property type="entry name" value="RIBOSOME MATURATION FACTOR RIMP"/>
    <property type="match status" value="1"/>
</dbReference>
<keyword evidence="2 3" id="KW-0690">Ribosome biogenesis</keyword>
<dbReference type="Proteomes" id="UP000239089">
    <property type="component" value="Unassembled WGS sequence"/>
</dbReference>
<feature type="region of interest" description="Disordered" evidence="4">
    <location>
        <begin position="219"/>
        <end position="279"/>
    </location>
</feature>
<dbReference type="PANTHER" id="PTHR33867">
    <property type="entry name" value="RIBOSOME MATURATION FACTOR RIMP"/>
    <property type="match status" value="1"/>
</dbReference>
<keyword evidence="1 3" id="KW-0963">Cytoplasm</keyword>
<dbReference type="InterPro" id="IPR028998">
    <property type="entry name" value="RimP_C"/>
</dbReference>
<dbReference type="Gene3D" id="3.30.300.70">
    <property type="entry name" value="RimP-like superfamily, N-terminal"/>
    <property type="match status" value="1"/>
</dbReference>
<dbReference type="GO" id="GO:0006412">
    <property type="term" value="P:translation"/>
    <property type="evidence" value="ECO:0007669"/>
    <property type="project" value="TreeGrafter"/>
</dbReference>
<dbReference type="InterPro" id="IPR036847">
    <property type="entry name" value="RimP_C_sf"/>
</dbReference>
<evidence type="ECO:0000256" key="2">
    <source>
        <dbReference type="ARBA" id="ARBA00022517"/>
    </source>
</evidence>
<name>A0A2S6MX03_9HYPH</name>
<dbReference type="InterPro" id="IPR035956">
    <property type="entry name" value="RimP_N_sf"/>
</dbReference>
<evidence type="ECO:0000259" key="5">
    <source>
        <dbReference type="Pfam" id="PF02576"/>
    </source>
</evidence>
<evidence type="ECO:0000256" key="4">
    <source>
        <dbReference type="SAM" id="MobiDB-lite"/>
    </source>
</evidence>
<gene>
    <name evidence="3" type="primary">rimP</name>
    <name evidence="7" type="ORF">CCR94_20930</name>
</gene>
<evidence type="ECO:0000313" key="7">
    <source>
        <dbReference type="EMBL" id="PPQ26895.1"/>
    </source>
</evidence>
<comment type="similarity">
    <text evidence="3">Belongs to the RimP family.</text>
</comment>
<dbReference type="AlphaFoldDB" id="A0A2S6MX03"/>
<dbReference type="Pfam" id="PF17384">
    <property type="entry name" value="DUF150_C"/>
    <property type="match status" value="1"/>
</dbReference>
<dbReference type="CDD" id="cd01734">
    <property type="entry name" value="YlxS_C"/>
    <property type="match status" value="1"/>
</dbReference>
<proteinExistence type="inferred from homology"/>
<reference evidence="7 8" key="1">
    <citation type="journal article" date="2018" name="Arch. Microbiol.">
        <title>New insights into the metabolic potential of the phototrophic purple bacterium Rhodopila globiformis DSM 161(T) from its draft genome sequence and evidence for a vanadium-dependent nitrogenase.</title>
        <authorList>
            <person name="Imhoff J.F."/>
            <person name="Rahn T."/>
            <person name="Kunzel S."/>
            <person name="Neulinger S.C."/>
        </authorList>
    </citation>
    <scope>NUCLEOTIDE SEQUENCE [LARGE SCALE GENOMIC DNA]</scope>
    <source>
        <strain evidence="7 8">DSM 16996</strain>
    </source>
</reference>
<evidence type="ECO:0000256" key="3">
    <source>
        <dbReference type="HAMAP-Rule" id="MF_01077"/>
    </source>
</evidence>
<dbReference type="OrthoDB" id="9805006at2"/>
<evidence type="ECO:0000259" key="6">
    <source>
        <dbReference type="Pfam" id="PF17384"/>
    </source>
</evidence>
<dbReference type="SUPFAM" id="SSF75420">
    <property type="entry name" value="YhbC-like, N-terminal domain"/>
    <property type="match status" value="1"/>
</dbReference>
<keyword evidence="8" id="KW-1185">Reference proteome</keyword>
<dbReference type="GO" id="GO:0005829">
    <property type="term" value="C:cytosol"/>
    <property type="evidence" value="ECO:0007669"/>
    <property type="project" value="TreeGrafter"/>
</dbReference>
<feature type="domain" description="Ribosome maturation factor RimP C-terminal" evidence="6">
    <location>
        <begin position="129"/>
        <end position="203"/>
    </location>
</feature>
<dbReference type="NCBIfam" id="NF000932">
    <property type="entry name" value="PRK00092.2-5"/>
    <property type="match status" value="1"/>
</dbReference>
<accession>A0A2S6MX03</accession>
<comment type="subcellular location">
    <subcellularLocation>
        <location evidence="3">Cytoplasm</location>
    </subcellularLocation>
</comment>